<dbReference type="PANTHER" id="PTHR43000">
    <property type="entry name" value="DTDP-D-GLUCOSE 4,6-DEHYDRATASE-RELATED"/>
    <property type="match status" value="1"/>
</dbReference>
<organism evidence="3 4">
    <name type="scientific">Thermalbibacter longus</name>
    <dbReference type="NCBI Taxonomy" id="2951981"/>
    <lineage>
        <taxon>Bacteria</taxon>
        <taxon>Pseudomonadati</taxon>
        <taxon>Thermomicrobiota</taxon>
        <taxon>Thermomicrobia</taxon>
        <taxon>Thermomicrobiales</taxon>
        <taxon>Thermomicrobiaceae</taxon>
        <taxon>Thermalbibacter</taxon>
    </lineage>
</organism>
<comment type="similarity">
    <text evidence="1">Belongs to the NAD(P)-dependent epimerase/dehydratase family.</text>
</comment>
<evidence type="ECO:0000313" key="4">
    <source>
        <dbReference type="Proteomes" id="UP001165306"/>
    </source>
</evidence>
<dbReference type="EMBL" id="JAMSLR010000010">
    <property type="protein sequence ID" value="MCM8750032.1"/>
    <property type="molecule type" value="Genomic_DNA"/>
</dbReference>
<gene>
    <name evidence="3" type="ORF">NET02_12825</name>
</gene>
<dbReference type="SUPFAM" id="SSF51735">
    <property type="entry name" value="NAD(P)-binding Rossmann-fold domains"/>
    <property type="match status" value="1"/>
</dbReference>
<accession>A0AA42BAS0</accession>
<keyword evidence="4" id="KW-1185">Reference proteome</keyword>
<dbReference type="Pfam" id="PF01370">
    <property type="entry name" value="Epimerase"/>
    <property type="match status" value="1"/>
</dbReference>
<evidence type="ECO:0000259" key="2">
    <source>
        <dbReference type="Pfam" id="PF01370"/>
    </source>
</evidence>
<reference evidence="3" key="1">
    <citation type="submission" date="2022-06" db="EMBL/GenBank/DDBJ databases">
        <title>CFH 74404 Thermomicrobiaceae sp.</title>
        <authorList>
            <person name="Ming H."/>
            <person name="Li W.-J."/>
            <person name="Zhao Z."/>
        </authorList>
    </citation>
    <scope>NUCLEOTIDE SEQUENCE</scope>
    <source>
        <strain evidence="3">CFH 74404</strain>
    </source>
</reference>
<dbReference type="Proteomes" id="UP001165306">
    <property type="component" value="Unassembled WGS sequence"/>
</dbReference>
<proteinExistence type="inferred from homology"/>
<feature type="domain" description="NAD-dependent epimerase/dehydratase" evidence="2">
    <location>
        <begin position="17"/>
        <end position="176"/>
    </location>
</feature>
<dbReference type="CDD" id="cd08946">
    <property type="entry name" value="SDR_e"/>
    <property type="match status" value="1"/>
</dbReference>
<evidence type="ECO:0000256" key="1">
    <source>
        <dbReference type="ARBA" id="ARBA00007637"/>
    </source>
</evidence>
<dbReference type="RefSeq" id="WP_284057819.1">
    <property type="nucleotide sequence ID" value="NZ_JAMSLR010000010.1"/>
</dbReference>
<dbReference type="InterPro" id="IPR001509">
    <property type="entry name" value="Epimerase_deHydtase"/>
</dbReference>
<dbReference type="AlphaFoldDB" id="A0AA42BAS0"/>
<name>A0AA42BAS0_9BACT</name>
<comment type="caution">
    <text evidence="3">The sequence shown here is derived from an EMBL/GenBank/DDBJ whole genome shotgun (WGS) entry which is preliminary data.</text>
</comment>
<protein>
    <submittedName>
        <fullName evidence="3">NAD(P)-dependent oxidoreductase</fullName>
    </submittedName>
</protein>
<sequence>MEAGSGVTAMAERKKRVLITGAAGRIGSELAQRLRDRYELRLHFHRTIPEALRDFDHVVADIADFGAIAPALRDVDAVVHLAADPSPYATWQSVLHSNIIGTYNVFEAARLGGARKIVFASTNHVMGMYDRDQQWPVYSHQPVRPDSLYGVSKAFGETLGRYYADRYGISVICLRIGWFLPEPRDEISRWMWLSPRDCAQVVWRAIESELDFGIFYAISANSRRHWDITDTIEKLGYRPEDDAERYFGPE</sequence>
<dbReference type="Gene3D" id="3.40.50.720">
    <property type="entry name" value="NAD(P)-binding Rossmann-like Domain"/>
    <property type="match status" value="1"/>
</dbReference>
<evidence type="ECO:0000313" key="3">
    <source>
        <dbReference type="EMBL" id="MCM8750032.1"/>
    </source>
</evidence>
<dbReference type="InterPro" id="IPR036291">
    <property type="entry name" value="NAD(P)-bd_dom_sf"/>
</dbReference>